<name>A0A328UJM6_9FIRM</name>
<feature type="domain" description="FHA" evidence="2">
    <location>
        <begin position="112"/>
        <end position="163"/>
    </location>
</feature>
<feature type="compositionally biased region" description="Basic and acidic residues" evidence="1">
    <location>
        <begin position="52"/>
        <end position="90"/>
    </location>
</feature>
<protein>
    <recommendedName>
        <fullName evidence="2">FHA domain-containing protein</fullName>
    </recommendedName>
</protein>
<dbReference type="InterPro" id="IPR000253">
    <property type="entry name" value="FHA_dom"/>
</dbReference>
<proteinExistence type="predicted"/>
<accession>A0A328UJM6</accession>
<dbReference type="RefSeq" id="WP_112331587.1">
    <property type="nucleotide sequence ID" value="NZ_QLYR01000001.1"/>
</dbReference>
<dbReference type="Gene3D" id="2.60.200.20">
    <property type="match status" value="1"/>
</dbReference>
<dbReference type="SUPFAM" id="SSF49879">
    <property type="entry name" value="SMAD/FHA domain"/>
    <property type="match status" value="1"/>
</dbReference>
<evidence type="ECO:0000313" key="4">
    <source>
        <dbReference type="Proteomes" id="UP000249377"/>
    </source>
</evidence>
<dbReference type="Pfam" id="PF00498">
    <property type="entry name" value="FHA"/>
    <property type="match status" value="1"/>
</dbReference>
<keyword evidence="4" id="KW-1185">Reference proteome</keyword>
<feature type="region of interest" description="Disordered" evidence="1">
    <location>
        <begin position="19"/>
        <end position="90"/>
    </location>
</feature>
<dbReference type="InterPro" id="IPR008984">
    <property type="entry name" value="SMAD_FHA_dom_sf"/>
</dbReference>
<gene>
    <name evidence="3" type="ORF">DPQ25_02475</name>
</gene>
<dbReference type="AlphaFoldDB" id="A0A328UJM6"/>
<dbReference type="EMBL" id="QLYR01000001">
    <property type="protein sequence ID" value="RAQ30390.1"/>
    <property type="molecule type" value="Genomic_DNA"/>
</dbReference>
<reference evidence="3 4" key="1">
    <citation type="submission" date="2018-06" db="EMBL/GenBank/DDBJ databases">
        <title>Noncontiguous genome sequence of Ruminococcaceae bacterium ASD2818.</title>
        <authorList>
            <person name="Chaplin A.V."/>
            <person name="Sokolova S.R."/>
            <person name="Kochetkova T.O."/>
            <person name="Goltsov A.Y."/>
            <person name="Trofimov D.Y."/>
            <person name="Efimov B.A."/>
        </authorList>
    </citation>
    <scope>NUCLEOTIDE SEQUENCE [LARGE SCALE GENOMIC DNA]</scope>
    <source>
        <strain evidence="3 4">ASD2818</strain>
    </source>
</reference>
<evidence type="ECO:0000313" key="3">
    <source>
        <dbReference type="EMBL" id="RAQ30390.1"/>
    </source>
</evidence>
<evidence type="ECO:0000259" key="2">
    <source>
        <dbReference type="PROSITE" id="PS50006"/>
    </source>
</evidence>
<dbReference type="Proteomes" id="UP000249377">
    <property type="component" value="Unassembled WGS sequence"/>
</dbReference>
<dbReference type="PROSITE" id="PS50006">
    <property type="entry name" value="FHA_DOMAIN"/>
    <property type="match status" value="1"/>
</dbReference>
<dbReference type="SMART" id="SM00240">
    <property type="entry name" value="FHA"/>
    <property type="match status" value="1"/>
</dbReference>
<feature type="compositionally biased region" description="Polar residues" evidence="1">
    <location>
        <begin position="29"/>
        <end position="38"/>
    </location>
</feature>
<dbReference type="CDD" id="cd00060">
    <property type="entry name" value="FHA"/>
    <property type="match status" value="1"/>
</dbReference>
<evidence type="ECO:0000256" key="1">
    <source>
        <dbReference type="SAM" id="MobiDB-lite"/>
    </source>
</evidence>
<organism evidence="3 4">
    <name type="scientific">Hydrogeniiclostridium mannosilyticum</name>
    <dbReference type="NCBI Taxonomy" id="2764322"/>
    <lineage>
        <taxon>Bacteria</taxon>
        <taxon>Bacillati</taxon>
        <taxon>Bacillota</taxon>
        <taxon>Clostridia</taxon>
        <taxon>Eubacteriales</taxon>
        <taxon>Acutalibacteraceae</taxon>
        <taxon>Hydrogeniiclostridium</taxon>
    </lineage>
</organism>
<comment type="caution">
    <text evidence="3">The sequence shown here is derived from an EMBL/GenBank/DDBJ whole genome shotgun (WGS) entry which is preliminary data.</text>
</comment>
<sequence>MRNSEPFSLRDFHNLLTGLETDLPPSVQRGPSGTSSEKGGTVLISEAVQLREQAKAEEEARQEAEAKAEEEARREAEAKAAEEVHREEKKNAPMNLLHEKTGARIPIMRPVLKIGKKAGLVDYCIEGNPSISRRHADIVSRDGGCYLVDRGSLNKSYVNGRIAEPDQEIPLHSGDKISLADEIFTVE</sequence>